<feature type="transmembrane region" description="Helical" evidence="2">
    <location>
        <begin position="139"/>
        <end position="159"/>
    </location>
</feature>
<evidence type="ECO:0000313" key="6">
    <source>
        <dbReference type="Proteomes" id="UP000371423"/>
    </source>
</evidence>
<comment type="caution">
    <text evidence="4">The sequence shown here is derived from an EMBL/GenBank/DDBJ whole genome shotgun (WGS) entry which is preliminary data.</text>
</comment>
<organism evidence="4 7">
    <name type="scientific">Companilactobacillus halodurans</name>
    <dbReference type="NCBI Taxonomy" id="2584183"/>
    <lineage>
        <taxon>Bacteria</taxon>
        <taxon>Bacillati</taxon>
        <taxon>Bacillota</taxon>
        <taxon>Bacilli</taxon>
        <taxon>Lactobacillales</taxon>
        <taxon>Lactobacillaceae</taxon>
        <taxon>Companilactobacillus</taxon>
    </lineage>
</organism>
<evidence type="ECO:0000256" key="2">
    <source>
        <dbReference type="SAM" id="Phobius"/>
    </source>
</evidence>
<feature type="transmembrane region" description="Helical" evidence="2">
    <location>
        <begin position="83"/>
        <end position="100"/>
    </location>
</feature>
<feature type="transmembrane region" description="Helical" evidence="2">
    <location>
        <begin position="106"/>
        <end position="132"/>
    </location>
</feature>
<dbReference type="InterPro" id="IPR003675">
    <property type="entry name" value="Rce1/LyrA-like_dom"/>
</dbReference>
<reference evidence="6 7" key="1">
    <citation type="journal article" date="2019" name="Syst. Appl. Microbiol.">
        <title>Polyphasic characterization of two novel Lactobacillus spp. isolated from blown salami packages: Description of Lactobacillus halodurans sp. nov. and Lactobacillus salsicarnum sp. nov.</title>
        <authorList>
            <person name="Schuster J.A."/>
            <person name="Klingl A."/>
            <person name="Vogel R.F."/>
            <person name="Ehrmann M.A."/>
        </authorList>
    </citation>
    <scope>NUCLEOTIDE SEQUENCE [LARGE SCALE GENOMIC DNA]</scope>
    <source>
        <strain evidence="5 6">TMW 1.1920</strain>
        <strain evidence="4 7">TMW 1.2172</strain>
    </source>
</reference>
<dbReference type="GO" id="GO:0004175">
    <property type="term" value="F:endopeptidase activity"/>
    <property type="evidence" value="ECO:0007669"/>
    <property type="project" value="UniProtKB-ARBA"/>
</dbReference>
<keyword evidence="6" id="KW-1185">Reference proteome</keyword>
<feature type="transmembrane region" description="Helical" evidence="2">
    <location>
        <begin position="17"/>
        <end position="38"/>
    </location>
</feature>
<feature type="transmembrane region" description="Helical" evidence="2">
    <location>
        <begin position="165"/>
        <end position="186"/>
    </location>
</feature>
<evidence type="ECO:0000313" key="7">
    <source>
        <dbReference type="Proteomes" id="UP000414364"/>
    </source>
</evidence>
<keyword evidence="4" id="KW-0645">Protease</keyword>
<dbReference type="Proteomes" id="UP000371423">
    <property type="component" value="Unassembled WGS sequence"/>
</dbReference>
<evidence type="ECO:0000313" key="4">
    <source>
        <dbReference type="EMBL" id="MQS75548.1"/>
    </source>
</evidence>
<dbReference type="Pfam" id="PF02517">
    <property type="entry name" value="Rce1-like"/>
    <property type="match status" value="1"/>
</dbReference>
<evidence type="ECO:0000256" key="1">
    <source>
        <dbReference type="ARBA" id="ARBA00009067"/>
    </source>
</evidence>
<feature type="domain" description="CAAX prenyl protease 2/Lysostaphin resistance protein A-like" evidence="3">
    <location>
        <begin position="101"/>
        <end position="205"/>
    </location>
</feature>
<evidence type="ECO:0000313" key="5">
    <source>
        <dbReference type="EMBL" id="MQS97823.1"/>
    </source>
</evidence>
<sequence>MIEDECSVKTRALVKNLLYVLLIQLAFEITFINILNLFNISSSLPTLVIDKVLFLGLLFFLNNKFTKKRIPFSIKLSINERKCVFLIFLILAILGLTNIQNFLDAFIIGLIACTTEEYLMRGIVLISLLRIFQNSKNNYLRILLPIAFSSILFGLDHFINLYSQNFIMTFAQVIATTATGFVLASIFLRTRNLLYPMLCHFGLDFLIVITKGMPQDTNVSLVSVLLPSAFYLFISFVILVPILIKK</sequence>
<feature type="transmembrane region" description="Helical" evidence="2">
    <location>
        <begin position="219"/>
        <end position="244"/>
    </location>
</feature>
<name>A0A5P0ZMX2_9LACO</name>
<keyword evidence="2" id="KW-0812">Transmembrane</keyword>
<keyword evidence="4" id="KW-0378">Hydrolase</keyword>
<evidence type="ECO:0000259" key="3">
    <source>
        <dbReference type="Pfam" id="PF02517"/>
    </source>
</evidence>
<protein>
    <submittedName>
        <fullName evidence="4">CPBP family intramembrane metalloprotease</fullName>
    </submittedName>
</protein>
<gene>
    <name evidence="5" type="ORF">FHL05_07980</name>
    <name evidence="4" type="ORF">FHL06_03970</name>
</gene>
<dbReference type="GO" id="GO:0008237">
    <property type="term" value="F:metallopeptidase activity"/>
    <property type="evidence" value="ECO:0007669"/>
    <property type="project" value="UniProtKB-KW"/>
</dbReference>
<keyword evidence="2" id="KW-0472">Membrane</keyword>
<accession>A0A5P0ZMX2</accession>
<feature type="transmembrane region" description="Helical" evidence="2">
    <location>
        <begin position="44"/>
        <end position="62"/>
    </location>
</feature>
<comment type="similarity">
    <text evidence="1">Belongs to the UPF0177 family.</text>
</comment>
<dbReference type="EMBL" id="VDFO01000027">
    <property type="protein sequence ID" value="MQS97823.1"/>
    <property type="molecule type" value="Genomic_DNA"/>
</dbReference>
<dbReference type="AlphaFoldDB" id="A0A5P0ZMX2"/>
<feature type="transmembrane region" description="Helical" evidence="2">
    <location>
        <begin position="193"/>
        <end position="213"/>
    </location>
</feature>
<keyword evidence="2" id="KW-1133">Transmembrane helix</keyword>
<dbReference type="EMBL" id="VDFP01000005">
    <property type="protein sequence ID" value="MQS75548.1"/>
    <property type="molecule type" value="Genomic_DNA"/>
</dbReference>
<proteinExistence type="inferred from homology"/>
<dbReference type="Proteomes" id="UP000414364">
    <property type="component" value="Unassembled WGS sequence"/>
</dbReference>
<keyword evidence="4" id="KW-0482">Metalloprotease</keyword>
<dbReference type="GO" id="GO:0080120">
    <property type="term" value="P:CAAX-box protein maturation"/>
    <property type="evidence" value="ECO:0007669"/>
    <property type="project" value="UniProtKB-ARBA"/>
</dbReference>
<dbReference type="GO" id="GO:0006508">
    <property type="term" value="P:proteolysis"/>
    <property type="evidence" value="ECO:0007669"/>
    <property type="project" value="UniProtKB-KW"/>
</dbReference>